<keyword evidence="2" id="KW-1185">Reference proteome</keyword>
<dbReference type="RefSeq" id="WP_146439855.1">
    <property type="nucleotide sequence ID" value="NZ_SJPL01000001.1"/>
</dbReference>
<dbReference type="EMBL" id="SJPL01000001">
    <property type="protein sequence ID" value="TWT71547.1"/>
    <property type="molecule type" value="Genomic_DNA"/>
</dbReference>
<dbReference type="Gene3D" id="3.40.50.300">
    <property type="entry name" value="P-loop containing nucleotide triphosphate hydrolases"/>
    <property type="match status" value="1"/>
</dbReference>
<accession>A0A5C5Y799</accession>
<dbReference type="Proteomes" id="UP000317238">
    <property type="component" value="Unassembled WGS sequence"/>
</dbReference>
<dbReference type="Pfam" id="PF13671">
    <property type="entry name" value="AAA_33"/>
    <property type="match status" value="1"/>
</dbReference>
<dbReference type="PANTHER" id="PTHR39206">
    <property type="entry name" value="SLL8004 PROTEIN"/>
    <property type="match status" value="1"/>
</dbReference>
<comment type="caution">
    <text evidence="1">The sequence shown here is derived from an EMBL/GenBank/DDBJ whole genome shotgun (WGS) entry which is preliminary data.</text>
</comment>
<evidence type="ECO:0000313" key="1">
    <source>
        <dbReference type="EMBL" id="TWT71547.1"/>
    </source>
</evidence>
<sequence length="199" mass="22278">MTEPSNPTVYVIAGPNGAGKTTFAQQYLSRYAACDTFVNADIIAAELSPADPDSQALIAGRLMLDRIDELAQNRVTFSFETTLAGRSHAGRIRRLKKDFGYNVVLVFVWLPSTRLAVLRVAGRVKQGGHNIPEETIRRRYRQGVANFAKLYTPIVDSWIVFDGAESPPIEIVRFELGEMLVADEDRFEFLKRTTPEMNP</sequence>
<organism evidence="1 2">
    <name type="scientific">Crateriforma conspicua</name>
    <dbReference type="NCBI Taxonomy" id="2527996"/>
    <lineage>
        <taxon>Bacteria</taxon>
        <taxon>Pseudomonadati</taxon>
        <taxon>Planctomycetota</taxon>
        <taxon>Planctomycetia</taxon>
        <taxon>Planctomycetales</taxon>
        <taxon>Planctomycetaceae</taxon>
        <taxon>Crateriforma</taxon>
    </lineage>
</organism>
<reference evidence="1 2" key="1">
    <citation type="submission" date="2019-02" db="EMBL/GenBank/DDBJ databases">
        <title>Deep-cultivation of Planctomycetes and their phenomic and genomic characterization uncovers novel biology.</title>
        <authorList>
            <person name="Wiegand S."/>
            <person name="Jogler M."/>
            <person name="Boedeker C."/>
            <person name="Pinto D."/>
            <person name="Vollmers J."/>
            <person name="Rivas-Marin E."/>
            <person name="Kohn T."/>
            <person name="Peeters S.H."/>
            <person name="Heuer A."/>
            <person name="Rast P."/>
            <person name="Oberbeckmann S."/>
            <person name="Bunk B."/>
            <person name="Jeske O."/>
            <person name="Meyerdierks A."/>
            <person name="Storesund J.E."/>
            <person name="Kallscheuer N."/>
            <person name="Luecker S."/>
            <person name="Lage O.M."/>
            <person name="Pohl T."/>
            <person name="Merkel B.J."/>
            <person name="Hornburger P."/>
            <person name="Mueller R.-W."/>
            <person name="Bruemmer F."/>
            <person name="Labrenz M."/>
            <person name="Spormann A.M."/>
            <person name="Op Den Camp H."/>
            <person name="Overmann J."/>
            <person name="Amann R."/>
            <person name="Jetten M.S.M."/>
            <person name="Mascher T."/>
            <person name="Medema M.H."/>
            <person name="Devos D.P."/>
            <person name="Kaster A.-K."/>
            <person name="Ovreas L."/>
            <person name="Rohde M."/>
            <person name="Galperin M.Y."/>
            <person name="Jogler C."/>
        </authorList>
    </citation>
    <scope>NUCLEOTIDE SEQUENCE [LARGE SCALE GENOMIC DNA]</scope>
    <source>
        <strain evidence="1 2">Pan14r</strain>
    </source>
</reference>
<dbReference type="SUPFAM" id="SSF52540">
    <property type="entry name" value="P-loop containing nucleoside triphosphate hydrolases"/>
    <property type="match status" value="1"/>
</dbReference>
<evidence type="ECO:0000313" key="2">
    <source>
        <dbReference type="Proteomes" id="UP000317238"/>
    </source>
</evidence>
<dbReference type="AlphaFoldDB" id="A0A5C5Y799"/>
<dbReference type="PANTHER" id="PTHR39206:SF1">
    <property type="entry name" value="SLL8004 PROTEIN"/>
    <property type="match status" value="1"/>
</dbReference>
<dbReference type="InterPro" id="IPR027417">
    <property type="entry name" value="P-loop_NTPase"/>
</dbReference>
<proteinExistence type="predicted"/>
<dbReference type="OrthoDB" id="9791543at2"/>
<protein>
    <submittedName>
        <fullName evidence="1">Zeta toxin</fullName>
    </submittedName>
</protein>
<gene>
    <name evidence="1" type="ORF">Pan14r_38570</name>
</gene>
<name>A0A5C5Y799_9PLAN</name>